<sequence>MYNTCSLPRLHRLRARNAAETLAGRSRSPSPTPLKLLVRFNLLQSPPVHQGQILQPLELTFNKDLRKNPRQNIVGTLA</sequence>
<evidence type="ECO:0000313" key="1">
    <source>
        <dbReference type="EMBL" id="KAF2563744.1"/>
    </source>
</evidence>
<gene>
    <name evidence="1" type="ORF">F2Q70_00014083</name>
</gene>
<organism evidence="1">
    <name type="scientific">Brassica cretica</name>
    <name type="common">Mustard</name>
    <dbReference type="NCBI Taxonomy" id="69181"/>
    <lineage>
        <taxon>Eukaryota</taxon>
        <taxon>Viridiplantae</taxon>
        <taxon>Streptophyta</taxon>
        <taxon>Embryophyta</taxon>
        <taxon>Tracheophyta</taxon>
        <taxon>Spermatophyta</taxon>
        <taxon>Magnoliopsida</taxon>
        <taxon>eudicotyledons</taxon>
        <taxon>Gunneridae</taxon>
        <taxon>Pentapetalae</taxon>
        <taxon>rosids</taxon>
        <taxon>malvids</taxon>
        <taxon>Brassicales</taxon>
        <taxon>Brassicaceae</taxon>
        <taxon>Brassiceae</taxon>
        <taxon>Brassica</taxon>
    </lineage>
</organism>
<dbReference type="AlphaFoldDB" id="A0A8S9I2B2"/>
<protein>
    <submittedName>
        <fullName evidence="1">Uncharacterized protein</fullName>
    </submittedName>
</protein>
<comment type="caution">
    <text evidence="1">The sequence shown here is derived from an EMBL/GenBank/DDBJ whole genome shotgun (WGS) entry which is preliminary data.</text>
</comment>
<name>A0A8S9I2B2_BRACR</name>
<dbReference type="EMBL" id="QGKY02001250">
    <property type="protein sequence ID" value="KAF2563744.1"/>
    <property type="molecule type" value="Genomic_DNA"/>
</dbReference>
<reference evidence="1" key="1">
    <citation type="submission" date="2019-12" db="EMBL/GenBank/DDBJ databases">
        <title>Genome sequencing and annotation of Brassica cretica.</title>
        <authorList>
            <person name="Studholme D.J."/>
            <person name="Sarris P.F."/>
        </authorList>
    </citation>
    <scope>NUCLEOTIDE SEQUENCE</scope>
    <source>
        <strain evidence="1">PFS-102/07</strain>
        <tissue evidence="1">Leaf</tissue>
    </source>
</reference>
<proteinExistence type="predicted"/>
<accession>A0A8S9I2B2</accession>